<name>A0A9P0C4Z6_BEMTA</name>
<proteinExistence type="predicted"/>
<accession>A0A9P0C4Z6</accession>
<dbReference type="EMBL" id="OU963865">
    <property type="protein sequence ID" value="CAH0770171.1"/>
    <property type="molecule type" value="Genomic_DNA"/>
</dbReference>
<dbReference type="InterPro" id="IPR009522">
    <property type="entry name" value="Capsid_Phlebovir/Tenuivir"/>
</dbReference>
<dbReference type="Pfam" id="PF05733">
    <property type="entry name" value="Tenui_N"/>
    <property type="match status" value="1"/>
</dbReference>
<protein>
    <submittedName>
        <fullName evidence="1">Uncharacterized protein</fullName>
    </submittedName>
</protein>
<dbReference type="AlphaFoldDB" id="A0A9P0C4Z6"/>
<evidence type="ECO:0000313" key="2">
    <source>
        <dbReference type="Proteomes" id="UP001152759"/>
    </source>
</evidence>
<evidence type="ECO:0000313" key="1">
    <source>
        <dbReference type="EMBL" id="CAH0770171.1"/>
    </source>
</evidence>
<organism evidence="1 2">
    <name type="scientific">Bemisia tabaci</name>
    <name type="common">Sweetpotato whitefly</name>
    <name type="synonym">Aleurodes tabaci</name>
    <dbReference type="NCBI Taxonomy" id="7038"/>
    <lineage>
        <taxon>Eukaryota</taxon>
        <taxon>Metazoa</taxon>
        <taxon>Ecdysozoa</taxon>
        <taxon>Arthropoda</taxon>
        <taxon>Hexapoda</taxon>
        <taxon>Insecta</taxon>
        <taxon>Pterygota</taxon>
        <taxon>Neoptera</taxon>
        <taxon>Paraneoptera</taxon>
        <taxon>Hemiptera</taxon>
        <taxon>Sternorrhyncha</taxon>
        <taxon>Aleyrodoidea</taxon>
        <taxon>Aleyrodidae</taxon>
        <taxon>Aleyrodinae</taxon>
        <taxon>Bemisia</taxon>
    </lineage>
</organism>
<gene>
    <name evidence="1" type="ORF">BEMITA_LOCUS7064</name>
</gene>
<dbReference type="GO" id="GO:0003723">
    <property type="term" value="F:RNA binding"/>
    <property type="evidence" value="ECO:0007669"/>
    <property type="project" value="InterPro"/>
</dbReference>
<reference evidence="1" key="1">
    <citation type="submission" date="2021-12" db="EMBL/GenBank/DDBJ databases">
        <authorList>
            <person name="King R."/>
        </authorList>
    </citation>
    <scope>NUCLEOTIDE SEQUENCE</scope>
</reference>
<keyword evidence="2" id="KW-1185">Reference proteome</keyword>
<sequence>MKHDDVFNEFMTVMNDPLLDLNDSCSVHKELKLDFHNFRPRRVMELLVDRASSTNTSPKEFFEEMRRIIHSRFGEGEGESDELDDTSVDRLEGKYRITETGNAPDVITPSRLCFTFPQFAVAVKRNSIVHKIRSLQMEYSSGFIDILPLFYLPEFGGLIPSRHTLEKEVWEALITLHVYAMYKLNQPEPFQNPVSVYARQMLLKRGIATGLLSNEQRLYYLLHNKVIVSDRELSYSAEKAYRELLQSKSSFTRQINFNLIDY</sequence>
<dbReference type="Proteomes" id="UP001152759">
    <property type="component" value="Chromosome 4"/>
</dbReference>